<evidence type="ECO:0000256" key="2">
    <source>
        <dbReference type="ARBA" id="ARBA00009326"/>
    </source>
</evidence>
<feature type="active site" description="Proton donor" evidence="8 10">
    <location>
        <position position="195"/>
    </location>
</feature>
<keyword evidence="5 7" id="KW-0378">Hydrolase</keyword>
<dbReference type="InterPro" id="IPR017390">
    <property type="entry name" value="Ubiquitinyl_hydrolase_UCH37"/>
</dbReference>
<dbReference type="EMBL" id="KV454406">
    <property type="protein sequence ID" value="ODQ68029.1"/>
    <property type="molecule type" value="Genomic_DNA"/>
</dbReference>
<feature type="region of interest" description="Disordered" evidence="11">
    <location>
        <begin position="166"/>
        <end position="186"/>
    </location>
</feature>
<comment type="catalytic activity">
    <reaction evidence="1 7 10">
        <text>Thiol-dependent hydrolysis of ester, thioester, amide, peptide and isopeptide bonds formed by the C-terminal Gly of ubiquitin (a 76-residue protein attached to proteins as an intracellular targeting signal).</text>
        <dbReference type="EC" id="3.4.19.12"/>
    </reaction>
</comment>
<evidence type="ECO:0000256" key="7">
    <source>
        <dbReference type="PIRNR" id="PIRNR038120"/>
    </source>
</evidence>
<evidence type="ECO:0000256" key="3">
    <source>
        <dbReference type="ARBA" id="ARBA00022670"/>
    </source>
</evidence>
<feature type="compositionally biased region" description="Polar residues" evidence="11">
    <location>
        <begin position="240"/>
        <end position="252"/>
    </location>
</feature>
<feature type="active site" description="Nucleophile" evidence="8 10">
    <location>
        <position position="104"/>
    </location>
</feature>
<dbReference type="GO" id="GO:0000338">
    <property type="term" value="P:protein deneddylation"/>
    <property type="evidence" value="ECO:0007669"/>
    <property type="project" value="EnsemblFungi"/>
</dbReference>
<dbReference type="GO" id="GO:0005737">
    <property type="term" value="C:cytoplasm"/>
    <property type="evidence" value="ECO:0007669"/>
    <property type="project" value="TreeGrafter"/>
</dbReference>
<evidence type="ECO:0000256" key="5">
    <source>
        <dbReference type="ARBA" id="ARBA00022801"/>
    </source>
</evidence>
<evidence type="ECO:0000259" key="12">
    <source>
        <dbReference type="PROSITE" id="PS52048"/>
    </source>
</evidence>
<organism evidence="13 14">
    <name type="scientific">Nadsonia fulvescens var. elongata DSM 6958</name>
    <dbReference type="NCBI Taxonomy" id="857566"/>
    <lineage>
        <taxon>Eukaryota</taxon>
        <taxon>Fungi</taxon>
        <taxon>Dikarya</taxon>
        <taxon>Ascomycota</taxon>
        <taxon>Saccharomycotina</taxon>
        <taxon>Dipodascomycetes</taxon>
        <taxon>Dipodascales</taxon>
        <taxon>Dipodascales incertae sedis</taxon>
        <taxon>Nadsonia</taxon>
    </lineage>
</organism>
<feature type="site" description="Transition state stabilizer" evidence="10">
    <location>
        <position position="98"/>
    </location>
</feature>
<gene>
    <name evidence="13" type="ORF">NADFUDRAFT_44711</name>
</gene>
<evidence type="ECO:0000256" key="1">
    <source>
        <dbReference type="ARBA" id="ARBA00000707"/>
    </source>
</evidence>
<dbReference type="EC" id="3.4.19.12" evidence="7"/>
<dbReference type="InterPro" id="IPR036959">
    <property type="entry name" value="Peptidase_C12_UCH_sf"/>
</dbReference>
<dbReference type="GO" id="GO:0004843">
    <property type="term" value="F:cysteine-type deubiquitinase activity"/>
    <property type="evidence" value="ECO:0007669"/>
    <property type="project" value="UniProtKB-UniRule"/>
</dbReference>
<dbReference type="InterPro" id="IPR001578">
    <property type="entry name" value="Peptidase_C12_UCH"/>
</dbReference>
<evidence type="ECO:0000313" key="13">
    <source>
        <dbReference type="EMBL" id="ODQ68029.1"/>
    </source>
</evidence>
<protein>
    <recommendedName>
        <fullName evidence="7">Ubiquitin carboxyl-terminal hydrolase</fullName>
        <ecNumber evidence="7">3.4.19.12</ecNumber>
    </recommendedName>
</protein>
<keyword evidence="6 7" id="KW-0788">Thiol protease</keyword>
<evidence type="ECO:0000256" key="6">
    <source>
        <dbReference type="ARBA" id="ARBA00022807"/>
    </source>
</evidence>
<feature type="region of interest" description="Disordered" evidence="11">
    <location>
        <begin position="229"/>
        <end position="252"/>
    </location>
</feature>
<dbReference type="PIRSF" id="PIRSF038120">
    <property type="entry name" value="Ubiquitinyl_hydrolase_UCH37"/>
    <property type="match status" value="1"/>
</dbReference>
<evidence type="ECO:0000313" key="14">
    <source>
        <dbReference type="Proteomes" id="UP000095009"/>
    </source>
</evidence>
<dbReference type="InterPro" id="IPR041507">
    <property type="entry name" value="UCH_C"/>
</dbReference>
<name>A0A1E3PRI8_9ASCO</name>
<proteinExistence type="inferred from homology"/>
<dbReference type="PROSITE" id="PS52048">
    <property type="entry name" value="UCH_DOMAIN"/>
    <property type="match status" value="1"/>
</dbReference>
<dbReference type="InterPro" id="IPR038765">
    <property type="entry name" value="Papain-like_cys_pep_sf"/>
</dbReference>
<dbReference type="GO" id="GO:0016579">
    <property type="term" value="P:protein deubiquitination"/>
    <property type="evidence" value="ECO:0007669"/>
    <property type="project" value="InterPro"/>
</dbReference>
<keyword evidence="3 7" id="KW-0645">Protease</keyword>
<dbReference type="GO" id="GO:0071629">
    <property type="term" value="P:cytoplasm protein quality control by the ubiquitin-proteasome system"/>
    <property type="evidence" value="ECO:0007669"/>
    <property type="project" value="EnsemblFungi"/>
</dbReference>
<keyword evidence="4 7" id="KW-0833">Ubl conjugation pathway</keyword>
<evidence type="ECO:0000256" key="4">
    <source>
        <dbReference type="ARBA" id="ARBA00022786"/>
    </source>
</evidence>
<comment type="similarity">
    <text evidence="2 7 10">Belongs to the peptidase C12 family.</text>
</comment>
<dbReference type="Gene3D" id="3.40.532.10">
    <property type="entry name" value="Peptidase C12, ubiquitin carboxyl-terminal hydrolase"/>
    <property type="match status" value="1"/>
</dbReference>
<dbReference type="PANTHER" id="PTHR10589:SF16">
    <property type="entry name" value="UBIQUITIN CARBOXYL-TERMINAL HYDROLASE ISOZYME L5"/>
    <property type="match status" value="1"/>
</dbReference>
<dbReference type="SUPFAM" id="SSF54001">
    <property type="entry name" value="Cysteine proteinases"/>
    <property type="match status" value="1"/>
</dbReference>
<dbReference type="STRING" id="857566.A0A1E3PRI8"/>
<evidence type="ECO:0000256" key="9">
    <source>
        <dbReference type="PIRSR" id="PIRSR038120-2"/>
    </source>
</evidence>
<dbReference type="OrthoDB" id="1924260at2759"/>
<accession>A0A1E3PRI8</accession>
<dbReference type="GO" id="GO:0019784">
    <property type="term" value="F:deNEDDylase activity"/>
    <property type="evidence" value="ECO:0007669"/>
    <property type="project" value="EnsemblFungi"/>
</dbReference>
<dbReference type="Pfam" id="PF18031">
    <property type="entry name" value="UCH_C"/>
    <property type="match status" value="1"/>
</dbReference>
<dbReference type="PANTHER" id="PTHR10589">
    <property type="entry name" value="UBIQUITIN CARBOXYL-TERMINAL HYDROLASE"/>
    <property type="match status" value="1"/>
</dbReference>
<feature type="compositionally biased region" description="Basic and acidic residues" evidence="11">
    <location>
        <begin position="174"/>
        <end position="185"/>
    </location>
</feature>
<dbReference type="Pfam" id="PF01088">
    <property type="entry name" value="Peptidase_C12"/>
    <property type="match status" value="1"/>
</dbReference>
<dbReference type="Proteomes" id="UP000095009">
    <property type="component" value="Unassembled WGS sequence"/>
</dbReference>
<feature type="site" description="Important for enzyme activity" evidence="9 10">
    <location>
        <position position="210"/>
    </location>
</feature>
<feature type="domain" description="UCH catalytic" evidence="12">
    <location>
        <begin position="6"/>
        <end position="287"/>
    </location>
</feature>
<evidence type="ECO:0000256" key="10">
    <source>
        <dbReference type="PROSITE-ProRule" id="PRU01393"/>
    </source>
</evidence>
<sequence>MSNSTGWNTIESDAGVFTELIEKFGVSDIECQELLSIDANSFDDIQPLFGLIFLFKYRKNDEENMKNEKPKLGRYVTEADLESWGFTKDERRLFFSSQTIQNACATQAILSVLLNNVNTIGEKNLGEELFSFYQFTEQFPPDLIGEAVSNSFNIRMAHNSFSRPVPFLDEEEEERRRKEAEKKLGDDDENDGLFHFVAYVPIGGRLFEFDGLKQGAIYHGAFDVSKSRNLPYEKQKETTSNRNTEPNIESDNNGLLSLSQLIESTLQARISLSPSSELRFNVLALTRDKRNILKETGASEYEINQEKAKRELWTKENSLRRENFLGLIFKLVKDVSAGIDNQNEWQQSVLEKGRAKSLERYNKNRRYF</sequence>
<evidence type="ECO:0000256" key="11">
    <source>
        <dbReference type="SAM" id="MobiDB-lite"/>
    </source>
</evidence>
<keyword evidence="14" id="KW-1185">Reference proteome</keyword>
<dbReference type="AlphaFoldDB" id="A0A1E3PRI8"/>
<evidence type="ECO:0000256" key="8">
    <source>
        <dbReference type="PIRSR" id="PIRSR038120-1"/>
    </source>
</evidence>
<reference evidence="13 14" key="1">
    <citation type="journal article" date="2016" name="Proc. Natl. Acad. Sci. U.S.A.">
        <title>Comparative genomics of biotechnologically important yeasts.</title>
        <authorList>
            <person name="Riley R."/>
            <person name="Haridas S."/>
            <person name="Wolfe K.H."/>
            <person name="Lopes M.R."/>
            <person name="Hittinger C.T."/>
            <person name="Goeker M."/>
            <person name="Salamov A.A."/>
            <person name="Wisecaver J.H."/>
            <person name="Long T.M."/>
            <person name="Calvey C.H."/>
            <person name="Aerts A.L."/>
            <person name="Barry K.W."/>
            <person name="Choi C."/>
            <person name="Clum A."/>
            <person name="Coughlan A.Y."/>
            <person name="Deshpande S."/>
            <person name="Douglass A.P."/>
            <person name="Hanson S.J."/>
            <person name="Klenk H.-P."/>
            <person name="LaButti K.M."/>
            <person name="Lapidus A."/>
            <person name="Lindquist E.A."/>
            <person name="Lipzen A.M."/>
            <person name="Meier-Kolthoff J.P."/>
            <person name="Ohm R.A."/>
            <person name="Otillar R.P."/>
            <person name="Pangilinan J.L."/>
            <person name="Peng Y."/>
            <person name="Rokas A."/>
            <person name="Rosa C.A."/>
            <person name="Scheuner C."/>
            <person name="Sibirny A.A."/>
            <person name="Slot J.C."/>
            <person name="Stielow J.B."/>
            <person name="Sun H."/>
            <person name="Kurtzman C.P."/>
            <person name="Blackwell M."/>
            <person name="Grigoriev I.V."/>
            <person name="Jeffries T.W."/>
        </authorList>
    </citation>
    <scope>NUCLEOTIDE SEQUENCE [LARGE SCALE GENOMIC DNA]</scope>
    <source>
        <strain evidence="13 14">DSM 6958</strain>
    </source>
</reference>